<comment type="caution">
    <text evidence="1">The sequence shown here is derived from an EMBL/GenBank/DDBJ whole genome shotgun (WGS) entry which is preliminary data.</text>
</comment>
<reference evidence="1" key="1">
    <citation type="submission" date="2022-11" db="EMBL/GenBank/DDBJ databases">
        <authorList>
            <person name="Petersen C."/>
        </authorList>
    </citation>
    <scope>NUCLEOTIDE SEQUENCE</scope>
    <source>
        <strain evidence="1">IBT 29864</strain>
    </source>
</reference>
<dbReference type="OrthoDB" id="5176563at2759"/>
<organism evidence="1 2">
    <name type="scientific">Penicillium cataractarum</name>
    <dbReference type="NCBI Taxonomy" id="2100454"/>
    <lineage>
        <taxon>Eukaryota</taxon>
        <taxon>Fungi</taxon>
        <taxon>Dikarya</taxon>
        <taxon>Ascomycota</taxon>
        <taxon>Pezizomycotina</taxon>
        <taxon>Eurotiomycetes</taxon>
        <taxon>Eurotiomycetidae</taxon>
        <taxon>Eurotiales</taxon>
        <taxon>Aspergillaceae</taxon>
        <taxon>Penicillium</taxon>
    </lineage>
</organism>
<gene>
    <name evidence="1" type="ORF">N7496_007467</name>
</gene>
<dbReference type="GeneID" id="81439575"/>
<reference evidence="1" key="2">
    <citation type="journal article" date="2023" name="IMA Fungus">
        <title>Comparative genomic study of the Penicillium genus elucidates a diverse pangenome and 15 lateral gene transfer events.</title>
        <authorList>
            <person name="Petersen C."/>
            <person name="Sorensen T."/>
            <person name="Nielsen M.R."/>
            <person name="Sondergaard T.E."/>
            <person name="Sorensen J.L."/>
            <person name="Fitzpatrick D.A."/>
            <person name="Frisvad J.C."/>
            <person name="Nielsen K.L."/>
        </authorList>
    </citation>
    <scope>NUCLEOTIDE SEQUENCE</scope>
    <source>
        <strain evidence="1">IBT 29864</strain>
    </source>
</reference>
<protein>
    <submittedName>
        <fullName evidence="1">Uncharacterized protein</fullName>
    </submittedName>
</protein>
<sequence length="70" mass="7823">MTGNFEYLNAEKIHFAAVKSNDTAIAFFQGAQHGIYSCTNCESYPGEFGDTVVTCFNYVANWPTKKGRFL</sequence>
<proteinExistence type="predicted"/>
<evidence type="ECO:0000313" key="2">
    <source>
        <dbReference type="Proteomes" id="UP001147782"/>
    </source>
</evidence>
<evidence type="ECO:0000313" key="1">
    <source>
        <dbReference type="EMBL" id="KAJ5371375.1"/>
    </source>
</evidence>
<accession>A0A9W9S3T1</accession>
<dbReference type="RefSeq" id="XP_056555809.1">
    <property type="nucleotide sequence ID" value="XM_056700396.1"/>
</dbReference>
<dbReference type="EMBL" id="JAPZBS010000005">
    <property type="protein sequence ID" value="KAJ5371375.1"/>
    <property type="molecule type" value="Genomic_DNA"/>
</dbReference>
<name>A0A9W9S3T1_9EURO</name>
<keyword evidence="2" id="KW-1185">Reference proteome</keyword>
<dbReference type="Proteomes" id="UP001147782">
    <property type="component" value="Unassembled WGS sequence"/>
</dbReference>
<dbReference type="AlphaFoldDB" id="A0A9W9S3T1"/>